<gene>
    <name evidence="1" type="ORF">TDUB1175_LOCUS9868</name>
</gene>
<protein>
    <submittedName>
        <fullName evidence="1">Uncharacterized protein</fullName>
    </submittedName>
</protein>
<name>A0A7R9W0Q5_9STRA</name>
<accession>A0A7R9W0Q5</accession>
<reference evidence="1" key="1">
    <citation type="submission" date="2021-01" db="EMBL/GenBank/DDBJ databases">
        <authorList>
            <person name="Corre E."/>
            <person name="Pelletier E."/>
            <person name="Niang G."/>
            <person name="Scheremetjew M."/>
            <person name="Finn R."/>
            <person name="Kale V."/>
            <person name="Holt S."/>
            <person name="Cochrane G."/>
            <person name="Meng A."/>
            <person name="Brown T."/>
            <person name="Cohen L."/>
        </authorList>
    </citation>
    <scope>NUCLEOTIDE SEQUENCE</scope>
    <source>
        <strain evidence="1">CCMP147</strain>
    </source>
</reference>
<dbReference type="AlphaFoldDB" id="A0A7R9W0Q5"/>
<dbReference type="SUPFAM" id="SSF75620">
    <property type="entry name" value="Release factor"/>
    <property type="match status" value="1"/>
</dbReference>
<organism evidence="1">
    <name type="scientific">Pseudictyota dubia</name>
    <dbReference type="NCBI Taxonomy" id="2749911"/>
    <lineage>
        <taxon>Eukaryota</taxon>
        <taxon>Sar</taxon>
        <taxon>Stramenopiles</taxon>
        <taxon>Ochrophyta</taxon>
        <taxon>Bacillariophyta</taxon>
        <taxon>Mediophyceae</taxon>
        <taxon>Biddulphiophycidae</taxon>
        <taxon>Eupodiscales</taxon>
        <taxon>Odontellaceae</taxon>
        <taxon>Pseudictyota</taxon>
    </lineage>
</organism>
<sequence length="125" mass="14407">MQLKAQMSAVMQGQGCEEMAICWDWVETACGARVRSKVSQPYNTVQDHRSRWETSDMQRVLDSDLEGYAWALLWARAKEGAEQEGRIVMQVSLCLSSFMPFGFLLIPFDRNDRLPTERMSPVCFY</sequence>
<dbReference type="InterPro" id="IPR045853">
    <property type="entry name" value="Pep_chain_release_fac_I_sf"/>
</dbReference>
<proteinExistence type="predicted"/>
<dbReference type="EMBL" id="HBED01019719">
    <property type="protein sequence ID" value="CAD8310561.1"/>
    <property type="molecule type" value="Transcribed_RNA"/>
</dbReference>
<evidence type="ECO:0000313" key="1">
    <source>
        <dbReference type="EMBL" id="CAD8310561.1"/>
    </source>
</evidence>